<name>A0A1F7RIN8_9BACT</name>
<dbReference type="InterPro" id="IPR036866">
    <property type="entry name" value="RibonucZ/Hydroxyglut_hydro"/>
</dbReference>
<dbReference type="InterPro" id="IPR001279">
    <property type="entry name" value="Metallo-B-lactamas"/>
</dbReference>
<evidence type="ECO:0000313" key="5">
    <source>
        <dbReference type="EMBL" id="OGL41018.1"/>
    </source>
</evidence>
<keyword evidence="1" id="KW-0479">Metal-binding</keyword>
<dbReference type="Gene3D" id="6.10.140.1340">
    <property type="match status" value="1"/>
</dbReference>
<protein>
    <recommendedName>
        <fullName evidence="4">Rhodanese domain-containing protein</fullName>
    </recommendedName>
</protein>
<feature type="transmembrane region" description="Helical" evidence="3">
    <location>
        <begin position="340"/>
        <end position="362"/>
    </location>
</feature>
<dbReference type="GO" id="GO:0050313">
    <property type="term" value="F:sulfur dioxygenase activity"/>
    <property type="evidence" value="ECO:0007669"/>
    <property type="project" value="InterPro"/>
</dbReference>
<dbReference type="InterPro" id="IPR051682">
    <property type="entry name" value="Mito_Persulfide_Diox"/>
</dbReference>
<evidence type="ECO:0000256" key="1">
    <source>
        <dbReference type="ARBA" id="ARBA00022723"/>
    </source>
</evidence>
<dbReference type="CDD" id="cd00158">
    <property type="entry name" value="RHOD"/>
    <property type="match status" value="1"/>
</dbReference>
<sequence length="439" mass="48230">MKHFKQFNHGSCFSYLIVSAEKRALLVDPHFGLVKTYLDYLKKNKISLVNIIDTHTHADHLSAAAILKNKLNIPVLIHENSLSNVATKRITEGSEIQFDDVTVKVLYTPGHTDEIVSLLYENRLITADTLLINSIGRTDFQNGNPGLAFDSLKRLSSLPEETEIYPGHDYKGNFKSTIKLEKQNNSFLNYNDRDKFIADMRAMNIPKPANMDYIVKANQDGTAGSLKKITAKDLNDRTKSKEKITVLDVRSASELSEARVENAIHIPLNELSSRISELKKIDGEITTLCKTGNRATIAAQALLQAGFNNVSLIEGGIIGLEKSGYSLIKSKVKWSLERQVRFLAGTLVLLFSLLALFINQWFALGSLFIGGGLIFAGITNKCGMAALLLKLPYNKFDISPLTEGGTCAMENPSSGGTCSVDKASDSGTCAVESKPKKNV</sequence>
<feature type="domain" description="Rhodanese" evidence="4">
    <location>
        <begin position="240"/>
        <end position="329"/>
    </location>
</feature>
<gene>
    <name evidence="5" type="ORF">A2042_00175</name>
</gene>
<organism evidence="5 6">
    <name type="scientific">Candidatus Schekmanbacteria bacterium GWA2_38_11</name>
    <dbReference type="NCBI Taxonomy" id="1817876"/>
    <lineage>
        <taxon>Bacteria</taxon>
        <taxon>Candidatus Schekmaniibacteriota</taxon>
    </lineage>
</organism>
<keyword evidence="3" id="KW-0812">Transmembrane</keyword>
<evidence type="ECO:0000313" key="6">
    <source>
        <dbReference type="Proteomes" id="UP000178526"/>
    </source>
</evidence>
<keyword evidence="3" id="KW-0472">Membrane</keyword>
<dbReference type="InterPro" id="IPR001763">
    <property type="entry name" value="Rhodanese-like_dom"/>
</dbReference>
<dbReference type="InterPro" id="IPR044528">
    <property type="entry name" value="POD-like_MBL-fold"/>
</dbReference>
<proteinExistence type="predicted"/>
<evidence type="ECO:0000259" key="4">
    <source>
        <dbReference type="PROSITE" id="PS50206"/>
    </source>
</evidence>
<keyword evidence="3" id="KW-1133">Transmembrane helix</keyword>
<evidence type="ECO:0000256" key="2">
    <source>
        <dbReference type="SAM" id="MobiDB-lite"/>
    </source>
</evidence>
<dbReference type="PANTHER" id="PTHR43084">
    <property type="entry name" value="PERSULFIDE DIOXYGENASE ETHE1"/>
    <property type="match status" value="1"/>
</dbReference>
<comment type="caution">
    <text evidence="5">The sequence shown here is derived from an EMBL/GenBank/DDBJ whole genome shotgun (WGS) entry which is preliminary data.</text>
</comment>
<dbReference type="AlphaFoldDB" id="A0A1F7RIN8"/>
<dbReference type="EMBL" id="MGDB01000081">
    <property type="protein sequence ID" value="OGL41018.1"/>
    <property type="molecule type" value="Genomic_DNA"/>
</dbReference>
<dbReference type="Gene3D" id="3.40.250.10">
    <property type="entry name" value="Rhodanese-like domain"/>
    <property type="match status" value="1"/>
</dbReference>
<evidence type="ECO:0000256" key="3">
    <source>
        <dbReference type="SAM" id="Phobius"/>
    </source>
</evidence>
<dbReference type="GO" id="GO:0070813">
    <property type="term" value="P:hydrogen sulfide metabolic process"/>
    <property type="evidence" value="ECO:0007669"/>
    <property type="project" value="TreeGrafter"/>
</dbReference>
<dbReference type="SUPFAM" id="SSF56281">
    <property type="entry name" value="Metallo-hydrolase/oxidoreductase"/>
    <property type="match status" value="1"/>
</dbReference>
<accession>A0A1F7RIN8</accession>
<dbReference type="SMART" id="SM00849">
    <property type="entry name" value="Lactamase_B"/>
    <property type="match status" value="1"/>
</dbReference>
<dbReference type="Pfam" id="PF11127">
    <property type="entry name" value="YgaP-like_TM"/>
    <property type="match status" value="1"/>
</dbReference>
<dbReference type="PROSITE" id="PS50206">
    <property type="entry name" value="RHODANESE_3"/>
    <property type="match status" value="1"/>
</dbReference>
<dbReference type="PANTHER" id="PTHR43084:SF1">
    <property type="entry name" value="PERSULFIDE DIOXYGENASE ETHE1, MITOCHONDRIAL"/>
    <property type="match status" value="1"/>
</dbReference>
<feature type="transmembrane region" description="Helical" evidence="3">
    <location>
        <begin position="368"/>
        <end position="389"/>
    </location>
</feature>
<dbReference type="Pfam" id="PF00753">
    <property type="entry name" value="Lactamase_B"/>
    <property type="match status" value="1"/>
</dbReference>
<dbReference type="GO" id="GO:0006749">
    <property type="term" value="P:glutathione metabolic process"/>
    <property type="evidence" value="ECO:0007669"/>
    <property type="project" value="InterPro"/>
</dbReference>
<dbReference type="GO" id="GO:0046872">
    <property type="term" value="F:metal ion binding"/>
    <property type="evidence" value="ECO:0007669"/>
    <property type="project" value="UniProtKB-KW"/>
</dbReference>
<dbReference type="InterPro" id="IPR021309">
    <property type="entry name" value="YgaP-like_TM"/>
</dbReference>
<dbReference type="SMART" id="SM00450">
    <property type="entry name" value="RHOD"/>
    <property type="match status" value="1"/>
</dbReference>
<reference evidence="5 6" key="1">
    <citation type="journal article" date="2016" name="Nat. Commun.">
        <title>Thousands of microbial genomes shed light on interconnected biogeochemical processes in an aquifer system.</title>
        <authorList>
            <person name="Anantharaman K."/>
            <person name="Brown C.T."/>
            <person name="Hug L.A."/>
            <person name="Sharon I."/>
            <person name="Castelle C.J."/>
            <person name="Probst A.J."/>
            <person name="Thomas B.C."/>
            <person name="Singh A."/>
            <person name="Wilkins M.J."/>
            <person name="Karaoz U."/>
            <person name="Brodie E.L."/>
            <person name="Williams K.H."/>
            <person name="Hubbard S.S."/>
            <person name="Banfield J.F."/>
        </authorList>
    </citation>
    <scope>NUCLEOTIDE SEQUENCE [LARGE SCALE GENOMIC DNA]</scope>
</reference>
<dbReference type="InterPro" id="IPR036873">
    <property type="entry name" value="Rhodanese-like_dom_sf"/>
</dbReference>
<feature type="region of interest" description="Disordered" evidence="2">
    <location>
        <begin position="420"/>
        <end position="439"/>
    </location>
</feature>
<dbReference type="Pfam" id="PF00581">
    <property type="entry name" value="Rhodanese"/>
    <property type="match status" value="1"/>
</dbReference>
<dbReference type="Gene3D" id="3.60.15.10">
    <property type="entry name" value="Ribonuclease Z/Hydroxyacylglutathione hydrolase-like"/>
    <property type="match status" value="1"/>
</dbReference>
<dbReference type="CDD" id="cd07724">
    <property type="entry name" value="POD-like_MBL-fold"/>
    <property type="match status" value="1"/>
</dbReference>
<dbReference type="Proteomes" id="UP000178526">
    <property type="component" value="Unassembled WGS sequence"/>
</dbReference>
<dbReference type="SUPFAM" id="SSF52821">
    <property type="entry name" value="Rhodanese/Cell cycle control phosphatase"/>
    <property type="match status" value="1"/>
</dbReference>